<sequence length="398" mass="43486">MADAPPSKPPVYGPRLYELTENDNRGIVLTMAILFMVYSFMVLGMRLAAKYKSMGVEDWMSIVATGFAVPQFITVIVATVDAGFGETYSLIPPDNAGMVARCIRASDVLFLLSLCISKVSVIWFARRLFASGQHSRHLACEVTMGASALWCLGSILGVTVGCDAREVIHINGKTCSSLVSRWAAVGVIDALLEVVMTSLGVMVIVPLQMSWKRKLQAMTCFTLRLPIIVLIAMNIKYVANFNHASNAGIALISPVLFRQSELFYSLLSAAIPSLNQYLRKFDTRNAAQFGYTPDQYAYSGQAYQLESMSRSKNLTTTSNGMGGDNGPGKADEVLGVSTGFNFSNVGYSRYQTRVEGPANGKSHDGTSNDSQEAESIGRSNSEEHIIRKDVVYEVRRED</sequence>
<feature type="region of interest" description="Disordered" evidence="1">
    <location>
        <begin position="354"/>
        <end position="384"/>
    </location>
</feature>
<dbReference type="PANTHER" id="PTHR39614:SF2">
    <property type="entry name" value="INTEGRAL MEMBRANE PROTEIN"/>
    <property type="match status" value="1"/>
</dbReference>
<comment type="caution">
    <text evidence="4">The sequence shown here is derived from an EMBL/GenBank/DDBJ whole genome shotgun (WGS) entry which is preliminary data.</text>
</comment>
<feature type="transmembrane region" description="Helical" evidence="2">
    <location>
        <begin position="138"/>
        <end position="161"/>
    </location>
</feature>
<dbReference type="Pfam" id="PF20684">
    <property type="entry name" value="Fung_rhodopsin"/>
    <property type="match status" value="1"/>
</dbReference>
<feature type="transmembrane region" description="Helical" evidence="2">
    <location>
        <begin position="59"/>
        <end position="80"/>
    </location>
</feature>
<gene>
    <name evidence="4" type="ORF">HRR80_008766</name>
</gene>
<proteinExistence type="predicted"/>
<evidence type="ECO:0000313" key="4">
    <source>
        <dbReference type="EMBL" id="KAJ8987205.1"/>
    </source>
</evidence>
<keyword evidence="2" id="KW-0812">Transmembrane</keyword>
<evidence type="ECO:0000259" key="3">
    <source>
        <dbReference type="Pfam" id="PF20684"/>
    </source>
</evidence>
<name>A0AAN6EP16_EXODE</name>
<accession>A0AAN6EP16</accession>
<feature type="transmembrane region" description="Helical" evidence="2">
    <location>
        <begin position="217"/>
        <end position="235"/>
    </location>
</feature>
<feature type="transmembrane region" description="Helical" evidence="2">
    <location>
        <begin position="181"/>
        <end position="205"/>
    </location>
</feature>
<dbReference type="AlphaFoldDB" id="A0AAN6EP16"/>
<evidence type="ECO:0000313" key="5">
    <source>
        <dbReference type="Proteomes" id="UP001161757"/>
    </source>
</evidence>
<dbReference type="InterPro" id="IPR049326">
    <property type="entry name" value="Rhodopsin_dom_fungi"/>
</dbReference>
<evidence type="ECO:0000256" key="2">
    <source>
        <dbReference type="SAM" id="Phobius"/>
    </source>
</evidence>
<dbReference type="Proteomes" id="UP001161757">
    <property type="component" value="Unassembled WGS sequence"/>
</dbReference>
<dbReference type="EMBL" id="JAJGCB010000027">
    <property type="protein sequence ID" value="KAJ8987205.1"/>
    <property type="molecule type" value="Genomic_DNA"/>
</dbReference>
<reference evidence="4" key="1">
    <citation type="submission" date="2023-01" db="EMBL/GenBank/DDBJ databases">
        <title>Exophiala dermititidis isolated from Cystic Fibrosis Patient.</title>
        <authorList>
            <person name="Kurbessoian T."/>
            <person name="Crocker A."/>
            <person name="Murante D."/>
            <person name="Hogan D.A."/>
            <person name="Stajich J.E."/>
        </authorList>
    </citation>
    <scope>NUCLEOTIDE SEQUENCE</scope>
    <source>
        <strain evidence="4">Ex8</strain>
    </source>
</reference>
<feature type="transmembrane region" description="Helical" evidence="2">
    <location>
        <begin position="26"/>
        <end position="47"/>
    </location>
</feature>
<evidence type="ECO:0000256" key="1">
    <source>
        <dbReference type="SAM" id="MobiDB-lite"/>
    </source>
</evidence>
<dbReference type="PANTHER" id="PTHR39614">
    <property type="entry name" value="INTEGRAL MEMBRANE PROTEIN"/>
    <property type="match status" value="1"/>
</dbReference>
<protein>
    <recommendedName>
        <fullName evidence="3">Rhodopsin domain-containing protein</fullName>
    </recommendedName>
</protein>
<keyword evidence="2" id="KW-1133">Transmembrane helix</keyword>
<feature type="transmembrane region" description="Helical" evidence="2">
    <location>
        <begin position="108"/>
        <end position="126"/>
    </location>
</feature>
<keyword evidence="2" id="KW-0472">Membrane</keyword>
<feature type="domain" description="Rhodopsin" evidence="3">
    <location>
        <begin position="49"/>
        <end position="280"/>
    </location>
</feature>
<organism evidence="4 5">
    <name type="scientific">Exophiala dermatitidis</name>
    <name type="common">Black yeast-like fungus</name>
    <name type="synonym">Wangiella dermatitidis</name>
    <dbReference type="NCBI Taxonomy" id="5970"/>
    <lineage>
        <taxon>Eukaryota</taxon>
        <taxon>Fungi</taxon>
        <taxon>Dikarya</taxon>
        <taxon>Ascomycota</taxon>
        <taxon>Pezizomycotina</taxon>
        <taxon>Eurotiomycetes</taxon>
        <taxon>Chaetothyriomycetidae</taxon>
        <taxon>Chaetothyriales</taxon>
        <taxon>Herpotrichiellaceae</taxon>
        <taxon>Exophiala</taxon>
    </lineage>
</organism>